<proteinExistence type="predicted"/>
<dbReference type="VEuPathDB" id="FungiDB:CCM_02914"/>
<organism evidence="1 2">
    <name type="scientific">Cordyceps militaris</name>
    <name type="common">Caterpillar fungus</name>
    <name type="synonym">Clavaria militaris</name>
    <dbReference type="NCBI Taxonomy" id="73501"/>
    <lineage>
        <taxon>Eukaryota</taxon>
        <taxon>Fungi</taxon>
        <taxon>Dikarya</taxon>
        <taxon>Ascomycota</taxon>
        <taxon>Pezizomycotina</taxon>
        <taxon>Sordariomycetes</taxon>
        <taxon>Hypocreomycetidae</taxon>
        <taxon>Hypocreales</taxon>
        <taxon>Cordycipitaceae</taxon>
        <taxon>Cordyceps</taxon>
    </lineage>
</organism>
<protein>
    <submittedName>
        <fullName evidence="1">Uncharacterized protein</fullName>
    </submittedName>
</protein>
<dbReference type="Proteomes" id="UP000323067">
    <property type="component" value="Chromosome vi"/>
</dbReference>
<dbReference type="VEuPathDB" id="FungiDB:A9K55_006040"/>
<evidence type="ECO:0000313" key="2">
    <source>
        <dbReference type="Proteomes" id="UP000323067"/>
    </source>
</evidence>
<gene>
    <name evidence="1" type="ORF">A9K55_006040</name>
</gene>
<dbReference type="AlphaFoldDB" id="A0A2H4SCI8"/>
<accession>A0A2H4SCI8</accession>
<name>A0A2H4SCI8_CORMI</name>
<evidence type="ECO:0000313" key="1">
    <source>
        <dbReference type="EMBL" id="ATY60803.1"/>
    </source>
</evidence>
<reference evidence="1 2" key="1">
    <citation type="journal article" date="2017" name="BMC Genomics">
        <title>Chromosome level assembly and secondary metabolite potential of the parasitic fungus Cordyceps militaris.</title>
        <authorList>
            <person name="Kramer G.J."/>
            <person name="Nodwell J.R."/>
        </authorList>
    </citation>
    <scope>NUCLEOTIDE SEQUENCE [LARGE SCALE GENOMIC DNA]</scope>
    <source>
        <strain evidence="1 2">ATCC 34164</strain>
    </source>
</reference>
<sequence>MSRLVASHPCLVSGRAAPDRIPQWSGAYEVRIHAATTARAGSYDKLSRDHLFYSYSELAVMLHHLLVSWNDRKEPRRIRHLPGARLTWNHTLAGAPFSAEHAWSIARIRSLQATKPD</sequence>
<dbReference type="EMBL" id="CP023323">
    <property type="protein sequence ID" value="ATY60803.1"/>
    <property type="molecule type" value="Genomic_DNA"/>
</dbReference>